<evidence type="ECO:0000256" key="5">
    <source>
        <dbReference type="ARBA" id="ARBA00022840"/>
    </source>
</evidence>
<dbReference type="EC" id="2.7.1.33" evidence="7"/>
<dbReference type="Pfam" id="PF03630">
    <property type="entry name" value="Fumble"/>
    <property type="match status" value="1"/>
</dbReference>
<evidence type="ECO:0000256" key="4">
    <source>
        <dbReference type="ARBA" id="ARBA00022777"/>
    </source>
</evidence>
<dbReference type="PANTHER" id="PTHR12280:SF20">
    <property type="entry name" value="4'-PHOSPHOPANTETHEINE PHOSPHATASE"/>
    <property type="match status" value="1"/>
</dbReference>
<name>A0ABU8HC25_9BACI</name>
<organism evidence="7 8">
    <name type="scientific">Bacillus spongiae</name>
    <dbReference type="NCBI Taxonomy" id="2683610"/>
    <lineage>
        <taxon>Bacteria</taxon>
        <taxon>Bacillati</taxon>
        <taxon>Bacillota</taxon>
        <taxon>Bacilli</taxon>
        <taxon>Bacillales</taxon>
        <taxon>Bacillaceae</taxon>
        <taxon>Bacillus</taxon>
    </lineage>
</organism>
<evidence type="ECO:0000256" key="2">
    <source>
        <dbReference type="ARBA" id="ARBA00022679"/>
    </source>
</evidence>
<sequence length="266" mass="29632">MRTIGIDAGGTLAKITYIEKGRFQYKWFLMNQIEKWLPWLQFTAGEAKFHVTGGKATKLMNRLDNVLSVPEFTAMAEGTRVLLREEGRKLDRFILVSIGTGTSIYLVDPKNEERVAGTALGGGSLLGLGKLLTNAQSFQEIMDLAAKGKRQQVDLVVQDLYDDTVPPIPGDLTASYFEKAHHLDMKKEDLAAALINMIGELIISLAFEAAKQHQLQSIVFVGSTLQQNKLLKEVLSRFEKMLHYEAIFIEKGAFVGARGAYHFHTT</sequence>
<evidence type="ECO:0000256" key="6">
    <source>
        <dbReference type="ARBA" id="ARBA00022993"/>
    </source>
</evidence>
<evidence type="ECO:0000256" key="3">
    <source>
        <dbReference type="ARBA" id="ARBA00022741"/>
    </source>
</evidence>
<keyword evidence="6" id="KW-0173">Coenzyme A biosynthesis</keyword>
<keyword evidence="4 7" id="KW-0418">Kinase</keyword>
<keyword evidence="8" id="KW-1185">Reference proteome</keyword>
<dbReference type="Gene3D" id="3.30.420.40">
    <property type="match status" value="1"/>
</dbReference>
<dbReference type="CDD" id="cd24085">
    <property type="entry name" value="ASKHA_NBD_PanK-II_bac"/>
    <property type="match status" value="1"/>
</dbReference>
<dbReference type="EMBL" id="JBBAXC010000004">
    <property type="protein sequence ID" value="MEI5906702.1"/>
    <property type="molecule type" value="Genomic_DNA"/>
</dbReference>
<dbReference type="RefSeq" id="WP_336586136.1">
    <property type="nucleotide sequence ID" value="NZ_JBBAXC010000004.1"/>
</dbReference>
<accession>A0ABU8HC25</accession>
<keyword evidence="2 7" id="KW-0808">Transferase</keyword>
<keyword evidence="3" id="KW-0547">Nucleotide-binding</keyword>
<protein>
    <submittedName>
        <fullName evidence="7">Type II pantothenate kinase</fullName>
        <ecNumber evidence="7">2.7.1.33</ecNumber>
    </submittedName>
</protein>
<dbReference type="GO" id="GO:0004594">
    <property type="term" value="F:pantothenate kinase activity"/>
    <property type="evidence" value="ECO:0007669"/>
    <property type="project" value="UniProtKB-EC"/>
</dbReference>
<dbReference type="InterPro" id="IPR011602">
    <property type="entry name" value="Type_II_PanK_bac"/>
</dbReference>
<comment type="caution">
    <text evidence="7">The sequence shown here is derived from an EMBL/GenBank/DDBJ whole genome shotgun (WGS) entry which is preliminary data.</text>
</comment>
<reference evidence="7 8" key="1">
    <citation type="journal article" date="2018" name="J. Microbiol.">
        <title>Bacillus spongiae sp. nov., isolated from sponge of Jeju Island.</title>
        <authorList>
            <person name="Lee G.E."/>
            <person name="Im W.T."/>
            <person name="Park J.S."/>
        </authorList>
    </citation>
    <scope>NUCLEOTIDE SEQUENCE [LARGE SCALE GENOMIC DNA]</scope>
    <source>
        <strain evidence="7 8">135PIL107-10</strain>
    </source>
</reference>
<dbReference type="SUPFAM" id="SSF53067">
    <property type="entry name" value="Actin-like ATPase domain"/>
    <property type="match status" value="1"/>
</dbReference>
<dbReference type="Proteomes" id="UP001312865">
    <property type="component" value="Unassembled WGS sequence"/>
</dbReference>
<dbReference type="InterPro" id="IPR004567">
    <property type="entry name" value="Type_II_PanK"/>
</dbReference>
<dbReference type="NCBIfam" id="NF009842">
    <property type="entry name" value="PRK13317.1"/>
    <property type="match status" value="1"/>
</dbReference>
<keyword evidence="5" id="KW-0067">ATP-binding</keyword>
<evidence type="ECO:0000313" key="8">
    <source>
        <dbReference type="Proteomes" id="UP001312865"/>
    </source>
</evidence>
<evidence type="ECO:0000313" key="7">
    <source>
        <dbReference type="EMBL" id="MEI5906702.1"/>
    </source>
</evidence>
<gene>
    <name evidence="7" type="primary">coaW</name>
    <name evidence="7" type="ORF">WAK64_06475</name>
</gene>
<dbReference type="PIRSF" id="PIRSF036940">
    <property type="entry name" value="PanK_bac_aCoA"/>
    <property type="match status" value="1"/>
</dbReference>
<evidence type="ECO:0000256" key="1">
    <source>
        <dbReference type="ARBA" id="ARBA00022490"/>
    </source>
</evidence>
<keyword evidence="1" id="KW-0963">Cytoplasm</keyword>
<dbReference type="InterPro" id="IPR043129">
    <property type="entry name" value="ATPase_NBD"/>
</dbReference>
<proteinExistence type="predicted"/>
<dbReference type="PANTHER" id="PTHR12280">
    <property type="entry name" value="PANTOTHENATE KINASE"/>
    <property type="match status" value="1"/>
</dbReference>